<keyword evidence="3" id="KW-1185">Reference proteome</keyword>
<sequence length="230" mass="22554">MIAANDNARWCAAVARAHGIAAASTPWGWRARAAMPEGYPEAVTLGPGAAAAEVAAAVPPGPASVKDSFADLDLHDAGFEVLLEGGWIALEREGGGELSGASGASGASLAGAGAPPLEPVRTARALADWALASGAVAAGHPALLDDPAVVVLAASDESGAVVAGGILSLGDDAVGVSNVFGRPGTYAAIATAATVRAEGRPVVGWEPADLLASPAAAGFVVVGPMRVWVR</sequence>
<feature type="domain" description="Rhodanese" evidence="1">
    <location>
        <begin position="74"/>
        <end position="99"/>
    </location>
</feature>
<protein>
    <recommendedName>
        <fullName evidence="1">Rhodanese domain-containing protein</fullName>
    </recommendedName>
</protein>
<dbReference type="EMBL" id="CP043505">
    <property type="protein sequence ID" value="QEO16099.1"/>
    <property type="molecule type" value="Genomic_DNA"/>
</dbReference>
<dbReference type="KEGG" id="ail:FLP10_06080"/>
<dbReference type="PROSITE" id="PS50206">
    <property type="entry name" value="RHODANESE_3"/>
    <property type="match status" value="1"/>
</dbReference>
<dbReference type="AlphaFoldDB" id="A0A5C1YLP1"/>
<dbReference type="InterPro" id="IPR001763">
    <property type="entry name" value="Rhodanese-like_dom"/>
</dbReference>
<name>A0A5C1YLP1_9MICO</name>
<accession>A0A5C1YLP1</accession>
<evidence type="ECO:0000313" key="2">
    <source>
        <dbReference type="EMBL" id="QEO16099.1"/>
    </source>
</evidence>
<organism evidence="2 3">
    <name type="scientific">Agromyces intestinalis</name>
    <dbReference type="NCBI Taxonomy" id="2592652"/>
    <lineage>
        <taxon>Bacteria</taxon>
        <taxon>Bacillati</taxon>
        <taxon>Actinomycetota</taxon>
        <taxon>Actinomycetes</taxon>
        <taxon>Micrococcales</taxon>
        <taxon>Microbacteriaceae</taxon>
        <taxon>Agromyces</taxon>
    </lineage>
</organism>
<dbReference type="Proteomes" id="UP000324678">
    <property type="component" value="Chromosome"/>
</dbReference>
<evidence type="ECO:0000313" key="3">
    <source>
        <dbReference type="Proteomes" id="UP000324678"/>
    </source>
</evidence>
<evidence type="ECO:0000259" key="1">
    <source>
        <dbReference type="PROSITE" id="PS50206"/>
    </source>
</evidence>
<proteinExistence type="predicted"/>
<dbReference type="OrthoDB" id="153065at2"/>
<gene>
    <name evidence="2" type="ORF">FLP10_06080</name>
</gene>
<reference evidence="2 3" key="1">
    <citation type="submission" date="2019-09" db="EMBL/GenBank/DDBJ databases">
        <title>Genome sequencing of strain KACC 19306.</title>
        <authorList>
            <person name="Heo J."/>
            <person name="Kim S.-J."/>
            <person name="Kim J.-S."/>
            <person name="Hong S.-B."/>
            <person name="Kwon S.-W."/>
        </authorList>
    </citation>
    <scope>NUCLEOTIDE SEQUENCE [LARGE SCALE GENOMIC DNA]</scope>
    <source>
        <strain evidence="2 3">KACC 19306</strain>
    </source>
</reference>